<feature type="compositionally biased region" description="Polar residues" evidence="1">
    <location>
        <begin position="483"/>
        <end position="497"/>
    </location>
</feature>
<feature type="compositionally biased region" description="Polar residues" evidence="1">
    <location>
        <begin position="329"/>
        <end position="354"/>
    </location>
</feature>
<protein>
    <submittedName>
        <fullName evidence="2">Uncharacterized protein</fullName>
    </submittedName>
</protein>
<gene>
    <name evidence="2" type="ORF">BCR34DRAFT_595055</name>
</gene>
<reference evidence="2 3" key="1">
    <citation type="submission" date="2016-07" db="EMBL/GenBank/DDBJ databases">
        <title>Pervasive Adenine N6-methylation of Active Genes in Fungi.</title>
        <authorList>
            <consortium name="DOE Joint Genome Institute"/>
            <person name="Mondo S.J."/>
            <person name="Dannebaum R.O."/>
            <person name="Kuo R.C."/>
            <person name="Labutti K."/>
            <person name="Haridas S."/>
            <person name="Kuo A."/>
            <person name="Salamov A."/>
            <person name="Ahrendt S.R."/>
            <person name="Lipzen A."/>
            <person name="Sullivan W."/>
            <person name="Andreopoulos W.B."/>
            <person name="Clum A."/>
            <person name="Lindquist E."/>
            <person name="Daum C."/>
            <person name="Ramamoorthy G.K."/>
            <person name="Gryganskyi A."/>
            <person name="Culley D."/>
            <person name="Magnuson J.K."/>
            <person name="James T.Y."/>
            <person name="O'Malley M.A."/>
            <person name="Stajich J.E."/>
            <person name="Spatafora J.W."/>
            <person name="Visel A."/>
            <person name="Grigoriev I.V."/>
        </authorList>
    </citation>
    <scope>NUCLEOTIDE SEQUENCE [LARGE SCALE GENOMIC DNA]</scope>
    <source>
        <strain evidence="2 3">CBS 115471</strain>
    </source>
</reference>
<feature type="compositionally biased region" description="Polar residues" evidence="1">
    <location>
        <begin position="245"/>
        <end position="255"/>
    </location>
</feature>
<feature type="region of interest" description="Disordered" evidence="1">
    <location>
        <begin position="173"/>
        <end position="576"/>
    </location>
</feature>
<keyword evidence="3" id="KW-1185">Reference proteome</keyword>
<proteinExistence type="predicted"/>
<sequence length="576" mass="62252">MCHITRTIAADWSHPITENLDKCPQAEPNGLPCEEAPSLTVEEFQYPGKCHMCHFADSEREEQAHLQSAQHYSHQEWQTHASRWEEDDDIRRWRTSNLLRRWRLVGLMHRKGSRSPREEEAVQRLMTESHEEFMGRQKKVMALGAMADDDESIIEVPMKSIADWHRLTHDKPAMPDLSRNEEDMGVDLNPRGKGKGHRDEMGSRASAGPMSPRGNVAFGSSAGSGIQTRRRTNTVPIGGIAFGPSSRSGMRTGSRASAAPMPARGSTASGPSPRSVIHEGRRTDALPISGVASASSSRSGIRPPVESQQNRVSSAPHPGRDVATALPNRASSSRSSATQGPSRGGSDTASSTRQGVEVPDGEQQSMQNRVSTSRSGVAPGSSRSSTATLAASSSRQGGPSPATNLRNWGASSRSSVAPGPSGRLALPMHLPPAQGVPHGRQQSNIGFRTGGHRSSAGPSGNMAPPAVASAASSSRPATTSSANPRSSVTGIRAQQQAEYEGSLAADREKAKKKQDKAVMETERARKEKEARENIEAERLRREEEEQAKQEESESEEEEEDPAQLKAKNLAFLDRFK</sequence>
<name>A0A1Y1Y028_9PLEO</name>
<dbReference type="AlphaFoldDB" id="A0A1Y1Y028"/>
<evidence type="ECO:0000256" key="1">
    <source>
        <dbReference type="SAM" id="MobiDB-lite"/>
    </source>
</evidence>
<evidence type="ECO:0000313" key="2">
    <source>
        <dbReference type="EMBL" id="ORX91066.1"/>
    </source>
</evidence>
<dbReference type="EMBL" id="MCFA01000494">
    <property type="protein sequence ID" value="ORX91066.1"/>
    <property type="molecule type" value="Genomic_DNA"/>
</dbReference>
<organism evidence="2 3">
    <name type="scientific">Clohesyomyces aquaticus</name>
    <dbReference type="NCBI Taxonomy" id="1231657"/>
    <lineage>
        <taxon>Eukaryota</taxon>
        <taxon>Fungi</taxon>
        <taxon>Dikarya</taxon>
        <taxon>Ascomycota</taxon>
        <taxon>Pezizomycotina</taxon>
        <taxon>Dothideomycetes</taxon>
        <taxon>Pleosporomycetidae</taxon>
        <taxon>Pleosporales</taxon>
        <taxon>Lindgomycetaceae</taxon>
        <taxon>Clohesyomyces</taxon>
    </lineage>
</organism>
<dbReference type="Proteomes" id="UP000193144">
    <property type="component" value="Unassembled WGS sequence"/>
</dbReference>
<feature type="compositionally biased region" description="Basic and acidic residues" evidence="1">
    <location>
        <begin position="505"/>
        <end position="551"/>
    </location>
</feature>
<feature type="compositionally biased region" description="Low complexity" evidence="1">
    <location>
        <begin position="381"/>
        <end position="395"/>
    </location>
</feature>
<feature type="compositionally biased region" description="Basic and acidic residues" evidence="1">
    <location>
        <begin position="173"/>
        <end position="182"/>
    </location>
</feature>
<accession>A0A1Y1Y028</accession>
<feature type="compositionally biased region" description="Acidic residues" evidence="1">
    <location>
        <begin position="552"/>
        <end position="561"/>
    </location>
</feature>
<comment type="caution">
    <text evidence="2">The sequence shown here is derived from an EMBL/GenBank/DDBJ whole genome shotgun (WGS) entry which is preliminary data.</text>
</comment>
<evidence type="ECO:0000313" key="3">
    <source>
        <dbReference type="Proteomes" id="UP000193144"/>
    </source>
</evidence>
<feature type="compositionally biased region" description="Polar residues" evidence="1">
    <location>
        <begin position="401"/>
        <end position="415"/>
    </location>
</feature>
<feature type="compositionally biased region" description="Low complexity" evidence="1">
    <location>
        <begin position="463"/>
        <end position="482"/>
    </location>
</feature>
<dbReference type="OrthoDB" id="10669789at2759"/>
<feature type="compositionally biased region" description="Low complexity" evidence="1">
    <location>
        <begin position="287"/>
        <end position="303"/>
    </location>
</feature>
<feature type="compositionally biased region" description="Polar residues" evidence="1">
    <location>
        <begin position="362"/>
        <end position="375"/>
    </location>
</feature>